<dbReference type="AlphaFoldDB" id="A0A6G1KSN7"/>
<gene>
    <name evidence="2" type="ORF">K504DRAFT_529528</name>
</gene>
<feature type="compositionally biased region" description="Acidic residues" evidence="1">
    <location>
        <begin position="392"/>
        <end position="401"/>
    </location>
</feature>
<feature type="compositionally biased region" description="Acidic residues" evidence="1">
    <location>
        <begin position="475"/>
        <end position="488"/>
    </location>
</feature>
<proteinExistence type="predicted"/>
<feature type="region of interest" description="Disordered" evidence="1">
    <location>
        <begin position="266"/>
        <end position="299"/>
    </location>
</feature>
<feature type="compositionally biased region" description="Basic and acidic residues" evidence="1">
    <location>
        <begin position="285"/>
        <end position="299"/>
    </location>
</feature>
<organism evidence="2 3">
    <name type="scientific">Pleomassaria siparia CBS 279.74</name>
    <dbReference type="NCBI Taxonomy" id="1314801"/>
    <lineage>
        <taxon>Eukaryota</taxon>
        <taxon>Fungi</taxon>
        <taxon>Dikarya</taxon>
        <taxon>Ascomycota</taxon>
        <taxon>Pezizomycotina</taxon>
        <taxon>Dothideomycetes</taxon>
        <taxon>Pleosporomycetidae</taxon>
        <taxon>Pleosporales</taxon>
        <taxon>Pleomassariaceae</taxon>
        <taxon>Pleomassaria</taxon>
    </lineage>
</organism>
<feature type="region of interest" description="Disordered" evidence="1">
    <location>
        <begin position="349"/>
        <end position="488"/>
    </location>
</feature>
<dbReference type="EMBL" id="MU005764">
    <property type="protein sequence ID" value="KAF2715337.1"/>
    <property type="molecule type" value="Genomic_DNA"/>
</dbReference>
<reference evidence="2" key="1">
    <citation type="journal article" date="2020" name="Stud. Mycol.">
        <title>101 Dothideomycetes genomes: a test case for predicting lifestyles and emergence of pathogens.</title>
        <authorList>
            <person name="Haridas S."/>
            <person name="Albert R."/>
            <person name="Binder M."/>
            <person name="Bloem J."/>
            <person name="Labutti K."/>
            <person name="Salamov A."/>
            <person name="Andreopoulos B."/>
            <person name="Baker S."/>
            <person name="Barry K."/>
            <person name="Bills G."/>
            <person name="Bluhm B."/>
            <person name="Cannon C."/>
            <person name="Castanera R."/>
            <person name="Culley D."/>
            <person name="Daum C."/>
            <person name="Ezra D."/>
            <person name="Gonzalez J."/>
            <person name="Henrissat B."/>
            <person name="Kuo A."/>
            <person name="Liang C."/>
            <person name="Lipzen A."/>
            <person name="Lutzoni F."/>
            <person name="Magnuson J."/>
            <person name="Mondo S."/>
            <person name="Nolan M."/>
            <person name="Ohm R."/>
            <person name="Pangilinan J."/>
            <person name="Park H.-J."/>
            <person name="Ramirez L."/>
            <person name="Alfaro M."/>
            <person name="Sun H."/>
            <person name="Tritt A."/>
            <person name="Yoshinaga Y."/>
            <person name="Zwiers L.-H."/>
            <person name="Turgeon B."/>
            <person name="Goodwin S."/>
            <person name="Spatafora J."/>
            <person name="Crous P."/>
            <person name="Grigoriev I."/>
        </authorList>
    </citation>
    <scope>NUCLEOTIDE SEQUENCE</scope>
    <source>
        <strain evidence="2">CBS 279.74</strain>
    </source>
</reference>
<keyword evidence="3" id="KW-1185">Reference proteome</keyword>
<name>A0A6G1KSN7_9PLEO</name>
<evidence type="ECO:0000313" key="2">
    <source>
        <dbReference type="EMBL" id="KAF2715337.1"/>
    </source>
</evidence>
<dbReference type="OrthoDB" id="3796452at2759"/>
<protein>
    <submittedName>
        <fullName evidence="2">Uncharacterized protein</fullName>
    </submittedName>
</protein>
<accession>A0A6G1KSN7</accession>
<feature type="compositionally biased region" description="Polar residues" evidence="1">
    <location>
        <begin position="358"/>
        <end position="377"/>
    </location>
</feature>
<evidence type="ECO:0000313" key="3">
    <source>
        <dbReference type="Proteomes" id="UP000799428"/>
    </source>
</evidence>
<dbReference type="Proteomes" id="UP000799428">
    <property type="component" value="Unassembled WGS sequence"/>
</dbReference>
<evidence type="ECO:0000256" key="1">
    <source>
        <dbReference type="SAM" id="MobiDB-lite"/>
    </source>
</evidence>
<sequence>MAGSFQSTWLSNLSLKDKAKDTIQNYGPHPTASITTPSEEIEVDYQGEDEGLWYDCSSSEDTSSSVQIQSANTHTLSSHVTVKAMTPKEEAELLPYIPSVFGTELPPCNAEVQIAYENVVKTLRSRWLHHRGRVAAIDICYAVKEELANQNFLYPAFTLKGKNKKRKPWRREYVFKYELRWIEYFVTEAAAQTPELMTESELMERKKEASAPGVLGFNLGDRADVRKLWDEWNVRRRVKLSPVPGTEKALAAGMVHGQETNHHVEENLSHTSETDIDDMTQSKPATERKGGDDHHWSHGVKWDGDKDAILLMGIFEHCDLKIGTAICTALAKKIGEGCTAKAVSHRLNNLKSRGKPTVNGSPSTPRSAFKKTPTSSVRGRKSTGKSGKNAFEDQEDDDEDLLQSPCPSPTPGKKRGRATSKVKMLDADSGDELGGPVKKVKVEKTEDSDDDFGGVVARGMHGGRMARNTPHLQYEDEDEYEEEDGAYA</sequence>